<keyword evidence="6" id="KW-0804">Transcription</keyword>
<feature type="region of interest" description="Disordered" evidence="10">
    <location>
        <begin position="1"/>
        <end position="106"/>
    </location>
</feature>
<dbReference type="InterPro" id="IPR036390">
    <property type="entry name" value="WH_DNA-bd_sf"/>
</dbReference>
<dbReference type="Pfam" id="PF02270">
    <property type="entry name" value="TFIIF_beta"/>
    <property type="match status" value="1"/>
</dbReference>
<evidence type="ECO:0000256" key="5">
    <source>
        <dbReference type="ARBA" id="ARBA00023125"/>
    </source>
</evidence>
<dbReference type="AlphaFoldDB" id="A0A261XU05"/>
<accession>A0A261XU05</accession>
<keyword evidence="7" id="KW-0539">Nucleus</keyword>
<evidence type="ECO:0000313" key="13">
    <source>
        <dbReference type="Proteomes" id="UP000242875"/>
    </source>
</evidence>
<evidence type="ECO:0000256" key="10">
    <source>
        <dbReference type="SAM" id="MobiDB-lite"/>
    </source>
</evidence>
<evidence type="ECO:0000256" key="4">
    <source>
        <dbReference type="ARBA" id="ARBA00023015"/>
    </source>
</evidence>
<proteinExistence type="inferred from homology"/>
<comment type="subcellular location">
    <subcellularLocation>
        <location evidence="1">Nucleus</location>
    </subcellularLocation>
</comment>
<name>A0A261XU05_9FUNG</name>
<reference evidence="12 13" key="1">
    <citation type="journal article" date="2017" name="Mycologia">
        <title>Bifiguratus adelaidae, gen. et sp. nov., a new member of Mucoromycotina in endophytic and soil-dwelling habitats.</title>
        <authorList>
            <person name="Torres-Cruz T.J."/>
            <person name="Billingsley Tobias T.L."/>
            <person name="Almatruk M."/>
            <person name="Hesse C."/>
            <person name="Kuske C.R."/>
            <person name="Desiro A."/>
            <person name="Benucci G.M."/>
            <person name="Bonito G."/>
            <person name="Stajich J.E."/>
            <person name="Dunlap C."/>
            <person name="Arnold A.E."/>
            <person name="Porras-Alfaro A."/>
        </authorList>
    </citation>
    <scope>NUCLEOTIDE SEQUENCE [LARGE SCALE GENOMIC DNA]</scope>
    <source>
        <strain evidence="12 13">AZ0501</strain>
    </source>
</reference>
<feature type="region of interest" description="Disordered" evidence="10">
    <location>
        <begin position="834"/>
        <end position="890"/>
    </location>
</feature>
<dbReference type="InterPro" id="IPR040504">
    <property type="entry name" value="TFIIF_beta_N"/>
</dbReference>
<feature type="compositionally biased region" description="Polar residues" evidence="10">
    <location>
        <begin position="28"/>
        <end position="47"/>
    </location>
</feature>
<protein>
    <recommendedName>
        <fullName evidence="3">Transcription initiation factor IIF subunit beta</fullName>
    </recommendedName>
    <alternativeName>
        <fullName evidence="9">TFIIF medium subunit</fullName>
    </alternativeName>
    <alternativeName>
        <fullName evidence="8">TFIIF-beta</fullName>
    </alternativeName>
</protein>
<evidence type="ECO:0000256" key="9">
    <source>
        <dbReference type="ARBA" id="ARBA00081863"/>
    </source>
</evidence>
<dbReference type="PANTHER" id="PTHR23099:SF0">
    <property type="entry name" value="GERM CELL NUCLEAR ACIDIC PROTEIN"/>
    <property type="match status" value="1"/>
</dbReference>
<dbReference type="InterPro" id="IPR006640">
    <property type="entry name" value="SprT-like_domain"/>
</dbReference>
<dbReference type="InterPro" id="IPR011039">
    <property type="entry name" value="TFIIF_interaction"/>
</dbReference>
<dbReference type="InterPro" id="IPR036388">
    <property type="entry name" value="WH-like_DNA-bd_sf"/>
</dbReference>
<feature type="compositionally biased region" description="Polar residues" evidence="10">
    <location>
        <begin position="268"/>
        <end position="301"/>
    </location>
</feature>
<feature type="compositionally biased region" description="Basic and acidic residues" evidence="10">
    <location>
        <begin position="834"/>
        <end position="859"/>
    </location>
</feature>
<feature type="compositionally biased region" description="Polar residues" evidence="10">
    <location>
        <begin position="333"/>
        <end position="355"/>
    </location>
</feature>
<dbReference type="CDD" id="cd07980">
    <property type="entry name" value="TFIIF_beta"/>
    <property type="match status" value="1"/>
</dbReference>
<feature type="region of interest" description="Disordered" evidence="10">
    <location>
        <begin position="244"/>
        <end position="360"/>
    </location>
</feature>
<comment type="similarity">
    <text evidence="2">Belongs to the TFIIF beta subunit family.</text>
</comment>
<dbReference type="PANTHER" id="PTHR23099">
    <property type="entry name" value="TRANSCRIPTIONAL REGULATOR"/>
    <property type="match status" value="1"/>
</dbReference>
<organism evidence="12 13">
    <name type="scientific">Bifiguratus adelaidae</name>
    <dbReference type="NCBI Taxonomy" id="1938954"/>
    <lineage>
        <taxon>Eukaryota</taxon>
        <taxon>Fungi</taxon>
        <taxon>Fungi incertae sedis</taxon>
        <taxon>Mucoromycota</taxon>
        <taxon>Mucoromycotina</taxon>
        <taxon>Endogonomycetes</taxon>
        <taxon>Endogonales</taxon>
        <taxon>Endogonales incertae sedis</taxon>
        <taxon>Bifiguratus</taxon>
    </lineage>
</organism>
<gene>
    <name evidence="12" type="ORF">BZG36_04941</name>
</gene>
<keyword evidence="5" id="KW-0238">DNA-binding</keyword>
<dbReference type="GO" id="GO:0005634">
    <property type="term" value="C:nucleus"/>
    <property type="evidence" value="ECO:0007669"/>
    <property type="project" value="UniProtKB-SubCell"/>
</dbReference>
<evidence type="ECO:0000256" key="3">
    <source>
        <dbReference type="ARBA" id="ARBA00021453"/>
    </source>
</evidence>
<sequence>MQSAVESPNTPIRMRHIGTPRSNRILHTPSSVKAQFVLQPSSKSYSSPEDHKDRRISLSALRQPNTPSNIRIKRRKEAAHANSKCKESQMDKTKPDETIKNPTKPATSFAERLLMCADDEGVEATAPTCDSIETDPAVTHLRLEESAPLDNAIVMPRVEGAGKAVTEDNLSSQEIVFVKGDMVDTGNNYRTESQESYDSSDEVNGRKSSKQRRLVISDSDDEGQDNEQCNVLADISKTLRRTSITPKREQKYPLYDMSEDEQDENERPTYSSPSKPVQNTPHSFPSSSHNANSYEVTVSLSSDDEDTVSKIPSSRRFCPTPKSTNRLPGKATASGSFTTPSSTPKVLRVQTPQTTKQRREFRQTREIAAREFFNNVNKLAFDSQLPKDMEIRWSVNLHTTAGRVLSKKSLTGGKWKYSSRIELSTKVVDSTDKLKNTLAHELCHAASWVIDHASKPPHGTIFKKWVEKVTRVYPSLDIRTCHNYDIAWKYKWQCTNSACGRIYGRHSKSIDLQKHVCGVCKSNLKEVVKTNKDGKPQEKRPMNRFQLYVKEHSDRMRAEHPGITQSQVVALLAKEDFDALFEDNHGPIGEEDVEDLNIEDIATKVWQVKIPKFLMEKWASINEDGRDLGTIRIYNQTPAGHASAISLVLPEDDLTKDIPREYFIHVAPQELNNKYVFTTDEKGVTAKGVVGTIHHDCNAVASASSSQAYRNIMRKRVQDAGKPARTVQILGESDNMGTFLAPGAAGGMPNAMFGGFVKKKAKATTETKATRMPRNELMDILFEAFEKYPYWTFKGIVEHTKQPASYLKDVLAEIAILNKRGPYTSMYQLKPEFRGRAPETKKEEEESVKSRLGVKREPIEGASGTEGDGMEEEDEDMEDDDDEDMEMVNV</sequence>
<evidence type="ECO:0000256" key="1">
    <source>
        <dbReference type="ARBA" id="ARBA00004123"/>
    </source>
</evidence>
<feature type="region of interest" description="Disordered" evidence="10">
    <location>
        <begin position="186"/>
        <end position="229"/>
    </location>
</feature>
<keyword evidence="13" id="KW-1185">Reference proteome</keyword>
<dbReference type="SMART" id="SM00731">
    <property type="entry name" value="SprT"/>
    <property type="match status" value="1"/>
</dbReference>
<dbReference type="Gene3D" id="1.10.30.10">
    <property type="entry name" value="High mobility group box domain"/>
    <property type="match status" value="1"/>
</dbReference>
<dbReference type="SUPFAM" id="SSF46785">
    <property type="entry name" value="Winged helix' DNA-binding domain"/>
    <property type="match status" value="1"/>
</dbReference>
<dbReference type="OrthoDB" id="26094at2759"/>
<dbReference type="InterPro" id="IPR040450">
    <property type="entry name" value="TFIIF_beta_HTH"/>
</dbReference>
<dbReference type="SUPFAM" id="SSF47095">
    <property type="entry name" value="HMG-box"/>
    <property type="match status" value="1"/>
</dbReference>
<evidence type="ECO:0000256" key="2">
    <source>
        <dbReference type="ARBA" id="ARBA00009543"/>
    </source>
</evidence>
<dbReference type="EMBL" id="MVBO01000228">
    <property type="protein sequence ID" value="OZJ01846.1"/>
    <property type="molecule type" value="Genomic_DNA"/>
</dbReference>
<dbReference type="Pfam" id="PF17683">
    <property type="entry name" value="TFIIF_beta_N"/>
    <property type="match status" value="1"/>
</dbReference>
<feature type="compositionally biased region" description="Acidic residues" evidence="10">
    <location>
        <begin position="868"/>
        <end position="890"/>
    </location>
</feature>
<feature type="compositionally biased region" description="Polar residues" evidence="10">
    <location>
        <begin position="186"/>
        <end position="197"/>
    </location>
</feature>
<evidence type="ECO:0000313" key="12">
    <source>
        <dbReference type="EMBL" id="OZJ01846.1"/>
    </source>
</evidence>
<dbReference type="FunFam" id="1.10.10.10:FF:000035">
    <property type="entry name" value="General transcription factor IIF subunit 2"/>
    <property type="match status" value="1"/>
</dbReference>
<feature type="compositionally biased region" description="Basic and acidic residues" evidence="10">
    <location>
        <begin position="84"/>
        <end position="99"/>
    </location>
</feature>
<dbReference type="InterPro" id="IPR036910">
    <property type="entry name" value="HMG_box_dom_sf"/>
</dbReference>
<dbReference type="Gene3D" id="1.10.10.10">
    <property type="entry name" value="Winged helix-like DNA-binding domain superfamily/Winged helix DNA-binding domain"/>
    <property type="match status" value="1"/>
</dbReference>
<evidence type="ECO:0000256" key="7">
    <source>
        <dbReference type="ARBA" id="ARBA00023242"/>
    </source>
</evidence>
<dbReference type="Pfam" id="PF10263">
    <property type="entry name" value="SprT-like"/>
    <property type="match status" value="1"/>
</dbReference>
<dbReference type="Proteomes" id="UP000242875">
    <property type="component" value="Unassembled WGS sequence"/>
</dbReference>
<feature type="domain" description="SprT-like" evidence="11">
    <location>
        <begin position="365"/>
        <end position="527"/>
    </location>
</feature>
<dbReference type="GO" id="GO:0003677">
    <property type="term" value="F:DNA binding"/>
    <property type="evidence" value="ECO:0007669"/>
    <property type="project" value="UniProtKB-KW"/>
</dbReference>
<feature type="compositionally biased region" description="Polar residues" evidence="10">
    <location>
        <begin position="1"/>
        <end position="10"/>
    </location>
</feature>
<evidence type="ECO:0000256" key="8">
    <source>
        <dbReference type="ARBA" id="ARBA00081473"/>
    </source>
</evidence>
<feature type="compositionally biased region" description="Polar residues" evidence="10">
    <location>
        <begin position="60"/>
        <end position="69"/>
    </location>
</feature>
<evidence type="ECO:0000256" key="6">
    <source>
        <dbReference type="ARBA" id="ARBA00023163"/>
    </source>
</evidence>
<dbReference type="SUPFAM" id="SSF50916">
    <property type="entry name" value="Rap30/74 interaction domains"/>
    <property type="match status" value="1"/>
</dbReference>
<keyword evidence="4" id="KW-0805">Transcription regulation</keyword>
<dbReference type="GO" id="GO:0006950">
    <property type="term" value="P:response to stress"/>
    <property type="evidence" value="ECO:0007669"/>
    <property type="project" value="UniProtKB-ARBA"/>
</dbReference>
<comment type="caution">
    <text evidence="12">The sequence shown here is derived from an EMBL/GenBank/DDBJ whole genome shotgun (WGS) entry which is preliminary data.</text>
</comment>
<evidence type="ECO:0000259" key="11">
    <source>
        <dbReference type="SMART" id="SM00731"/>
    </source>
</evidence>
<dbReference type="GO" id="GO:0006367">
    <property type="term" value="P:transcription initiation at RNA polymerase II promoter"/>
    <property type="evidence" value="ECO:0007669"/>
    <property type="project" value="InterPro"/>
</dbReference>